<accession>A0A2A5T7P7</accession>
<name>A0A2A5T7P7_9GAMM</name>
<sequence length="80" mass="9367">MAFKRQRVCKKWYEVITKAAGDLVDAMMSYTKRINYVEIFEEVTGRNPLKCVFCGRGMELVRFFHRKPSVFFDLFASDSG</sequence>
<reference evidence="2" key="1">
    <citation type="submission" date="2017-04" db="EMBL/GenBank/DDBJ databases">
        <title>Genome evolution of the luminous symbionts of deep sea anglerfish.</title>
        <authorList>
            <person name="Hendry T.A."/>
        </authorList>
    </citation>
    <scope>NUCLEOTIDE SEQUENCE [LARGE SCALE GENOMIC DNA]</scope>
</reference>
<protein>
    <submittedName>
        <fullName evidence="1">Uncharacterized protein</fullName>
    </submittedName>
</protein>
<dbReference type="RefSeq" id="WP_097355655.1">
    <property type="nucleotide sequence ID" value="NZ_CAWNJE010000012.1"/>
</dbReference>
<gene>
    <name evidence="1" type="ORF">BTN49_0104</name>
</gene>
<dbReference type="GeneID" id="66950785"/>
<dbReference type="AlphaFoldDB" id="A0A2A5T7P7"/>
<dbReference type="EMBL" id="NBYY01000003">
    <property type="protein sequence ID" value="PCS24110.1"/>
    <property type="molecule type" value="Genomic_DNA"/>
</dbReference>
<keyword evidence="2" id="KW-1185">Reference proteome</keyword>
<evidence type="ECO:0000313" key="2">
    <source>
        <dbReference type="Proteomes" id="UP000219020"/>
    </source>
</evidence>
<evidence type="ECO:0000313" key="1">
    <source>
        <dbReference type="EMBL" id="PCS24110.1"/>
    </source>
</evidence>
<proteinExistence type="predicted"/>
<organism evidence="1 2">
    <name type="scientific">Candidatus Enterovibrio escicola</name>
    <dbReference type="NCBI Taxonomy" id="1927127"/>
    <lineage>
        <taxon>Bacteria</taxon>
        <taxon>Pseudomonadati</taxon>
        <taxon>Pseudomonadota</taxon>
        <taxon>Gammaproteobacteria</taxon>
        <taxon>Vibrionales</taxon>
        <taxon>Vibrionaceae</taxon>
        <taxon>Enterovibrio</taxon>
    </lineage>
</organism>
<comment type="caution">
    <text evidence="1">The sequence shown here is derived from an EMBL/GenBank/DDBJ whole genome shotgun (WGS) entry which is preliminary data.</text>
</comment>
<dbReference type="Proteomes" id="UP000219020">
    <property type="component" value="Unassembled WGS sequence"/>
</dbReference>